<evidence type="ECO:0000256" key="11">
    <source>
        <dbReference type="ARBA" id="ARBA00023136"/>
    </source>
</evidence>
<dbReference type="EMBL" id="LT670817">
    <property type="protein sequence ID" value="SHI08915.1"/>
    <property type="molecule type" value="Genomic_DNA"/>
</dbReference>
<dbReference type="SMART" id="SM00052">
    <property type="entry name" value="EAL"/>
    <property type="match status" value="1"/>
</dbReference>
<keyword evidence="6" id="KW-0973">c-di-GMP</keyword>
<evidence type="ECO:0000256" key="12">
    <source>
        <dbReference type="ARBA" id="ARBA00023163"/>
    </source>
</evidence>
<evidence type="ECO:0000256" key="13">
    <source>
        <dbReference type="ARBA" id="ARBA00034290"/>
    </source>
</evidence>
<feature type="domain" description="EAL" evidence="16">
    <location>
        <begin position="262"/>
        <end position="515"/>
    </location>
</feature>
<gene>
    <name evidence="17" type="ORF">SAMN05443248_8081</name>
</gene>
<comment type="catalytic activity">
    <reaction evidence="13">
        <text>3',3'-c-di-GMP + H2O = 5'-phosphoguanylyl(3'-&gt;5')guanosine + H(+)</text>
        <dbReference type="Rhea" id="RHEA:24902"/>
        <dbReference type="ChEBI" id="CHEBI:15377"/>
        <dbReference type="ChEBI" id="CHEBI:15378"/>
        <dbReference type="ChEBI" id="CHEBI:58754"/>
        <dbReference type="ChEBI" id="CHEBI:58805"/>
        <dbReference type="EC" id="3.1.4.52"/>
    </reaction>
</comment>
<dbReference type="PROSITE" id="PS50883">
    <property type="entry name" value="EAL"/>
    <property type="match status" value="1"/>
</dbReference>
<feature type="chain" id="PRO_5012206470" description="cyclic-guanylate-specific phosphodiesterase" evidence="15">
    <location>
        <begin position="29"/>
        <end position="531"/>
    </location>
</feature>
<name>A0A1M5YA43_9BRAD</name>
<evidence type="ECO:0000256" key="4">
    <source>
        <dbReference type="ARBA" id="ARBA00022475"/>
    </source>
</evidence>
<evidence type="ECO:0000259" key="16">
    <source>
        <dbReference type="PROSITE" id="PS50883"/>
    </source>
</evidence>
<evidence type="ECO:0000256" key="9">
    <source>
        <dbReference type="ARBA" id="ARBA00022989"/>
    </source>
</evidence>
<dbReference type="PANTHER" id="PTHR33121:SF69">
    <property type="entry name" value="ANTI-FLHC(2)FLHD(4) FACTOR YDIV-RELATED"/>
    <property type="match status" value="1"/>
</dbReference>
<keyword evidence="5" id="KW-0678">Repressor</keyword>
<comment type="subcellular location">
    <subcellularLocation>
        <location evidence="1">Cell membrane</location>
        <topology evidence="1">Multi-pass membrane protein</topology>
    </subcellularLocation>
</comment>
<evidence type="ECO:0000256" key="15">
    <source>
        <dbReference type="SAM" id="SignalP"/>
    </source>
</evidence>
<dbReference type="InterPro" id="IPR024744">
    <property type="entry name" value="CSS-motif_dom"/>
</dbReference>
<dbReference type="Proteomes" id="UP000189796">
    <property type="component" value="Chromosome I"/>
</dbReference>
<evidence type="ECO:0000256" key="3">
    <source>
        <dbReference type="ARBA" id="ARBA00012282"/>
    </source>
</evidence>
<reference evidence="17 18" key="1">
    <citation type="submission" date="2016-11" db="EMBL/GenBank/DDBJ databases">
        <authorList>
            <person name="Jaros S."/>
            <person name="Januszkiewicz K."/>
            <person name="Wedrychowicz H."/>
        </authorList>
    </citation>
    <scope>NUCLEOTIDE SEQUENCE [LARGE SCALE GENOMIC DNA]</scope>
    <source>
        <strain evidence="17 18">GAS138</strain>
    </source>
</reference>
<feature type="transmembrane region" description="Helical" evidence="14">
    <location>
        <begin position="236"/>
        <end position="255"/>
    </location>
</feature>
<evidence type="ECO:0000313" key="17">
    <source>
        <dbReference type="EMBL" id="SHI08915.1"/>
    </source>
</evidence>
<organism evidence="17 18">
    <name type="scientific">Bradyrhizobium erythrophlei</name>
    <dbReference type="NCBI Taxonomy" id="1437360"/>
    <lineage>
        <taxon>Bacteria</taxon>
        <taxon>Pseudomonadati</taxon>
        <taxon>Pseudomonadota</taxon>
        <taxon>Alphaproteobacteria</taxon>
        <taxon>Hyphomicrobiales</taxon>
        <taxon>Nitrobacteraceae</taxon>
        <taxon>Bradyrhizobium</taxon>
    </lineage>
</organism>
<evidence type="ECO:0000256" key="1">
    <source>
        <dbReference type="ARBA" id="ARBA00004651"/>
    </source>
</evidence>
<dbReference type="CDD" id="cd01948">
    <property type="entry name" value="EAL"/>
    <property type="match status" value="1"/>
</dbReference>
<dbReference type="Pfam" id="PF12792">
    <property type="entry name" value="CSS-motif"/>
    <property type="match status" value="1"/>
</dbReference>
<dbReference type="Pfam" id="PF00563">
    <property type="entry name" value="EAL"/>
    <property type="match status" value="1"/>
</dbReference>
<evidence type="ECO:0000313" key="18">
    <source>
        <dbReference type="Proteomes" id="UP000189796"/>
    </source>
</evidence>
<keyword evidence="8" id="KW-0378">Hydrolase</keyword>
<dbReference type="SUPFAM" id="SSF141868">
    <property type="entry name" value="EAL domain-like"/>
    <property type="match status" value="1"/>
</dbReference>
<keyword evidence="11 14" id="KW-0472">Membrane</keyword>
<dbReference type="InterPro" id="IPR035919">
    <property type="entry name" value="EAL_sf"/>
</dbReference>
<evidence type="ECO:0000256" key="8">
    <source>
        <dbReference type="ARBA" id="ARBA00022801"/>
    </source>
</evidence>
<feature type="signal peptide" evidence="15">
    <location>
        <begin position="1"/>
        <end position="28"/>
    </location>
</feature>
<evidence type="ECO:0000256" key="14">
    <source>
        <dbReference type="SAM" id="Phobius"/>
    </source>
</evidence>
<sequence>MKQRWHRVTQTAMVAASLAAFVTGGHFAAKAVIEAQQSRQLVELTDVALRRSETAVDFGAATLDELARRGPLNCDPASLQAVRLQVYQRSTVKDIRLVDRNGSVICSAYSETLEFDNGLVNRPDMLRSDDRRLLLFRVDQFSGVALGVLRDVDENTSLVAILGINSYVFDIMPAELREHSEVLLELNNGSEVGQFSTKRHSEFSNLVSLGNVSNRYPLHATIRVERSALERWHTQAYWPTMLIASVLGLVFGLLLTRTTARLEGPIADIDRALARHDFKPFFQPTFDLRTGAIRGCEVLARWVREDGITIPPMSFIPLAESSGRIEPMTWQILAAALKDLYPRLREDKYFKLSFNVVPRHLLSDGFVEELRRIVLGAKVSARQVVIEVTERSEMPDLAKAAAVVRELRELGFRVAMDDVGVGHSGLSQIKGLGANIIKIDKFFVDTITEDASAIAIVEMLVRLARDLKMTVIAEGVETPDQVRALIACGVEEGQGYIVSPPLPFAKFDELLETSRTQAFAEAAVREAALVA</sequence>
<evidence type="ECO:0000256" key="7">
    <source>
        <dbReference type="ARBA" id="ARBA00022692"/>
    </source>
</evidence>
<dbReference type="GO" id="GO:0071111">
    <property type="term" value="F:cyclic-guanylate-specific phosphodiesterase activity"/>
    <property type="evidence" value="ECO:0007669"/>
    <property type="project" value="UniProtKB-EC"/>
</dbReference>
<dbReference type="EC" id="3.1.4.52" evidence="3"/>
<keyword evidence="15" id="KW-0732">Signal</keyword>
<proteinExistence type="inferred from homology"/>
<evidence type="ECO:0000256" key="6">
    <source>
        <dbReference type="ARBA" id="ARBA00022636"/>
    </source>
</evidence>
<dbReference type="Gene3D" id="3.20.20.450">
    <property type="entry name" value="EAL domain"/>
    <property type="match status" value="1"/>
</dbReference>
<dbReference type="RefSeq" id="WP_079606139.1">
    <property type="nucleotide sequence ID" value="NZ_LT670817.1"/>
</dbReference>
<dbReference type="OrthoDB" id="9814202at2"/>
<dbReference type="InterPro" id="IPR050706">
    <property type="entry name" value="Cyclic-di-GMP_PDE-like"/>
</dbReference>
<dbReference type="PANTHER" id="PTHR33121">
    <property type="entry name" value="CYCLIC DI-GMP PHOSPHODIESTERASE PDEF"/>
    <property type="match status" value="1"/>
</dbReference>
<evidence type="ECO:0000256" key="2">
    <source>
        <dbReference type="ARBA" id="ARBA00010927"/>
    </source>
</evidence>
<evidence type="ECO:0000256" key="10">
    <source>
        <dbReference type="ARBA" id="ARBA00023015"/>
    </source>
</evidence>
<keyword evidence="4" id="KW-1003">Cell membrane</keyword>
<keyword evidence="10" id="KW-0805">Transcription regulation</keyword>
<protein>
    <recommendedName>
        <fullName evidence="3">cyclic-guanylate-specific phosphodiesterase</fullName>
        <ecNumber evidence="3">3.1.4.52</ecNumber>
    </recommendedName>
</protein>
<dbReference type="AlphaFoldDB" id="A0A1M5YA43"/>
<keyword evidence="7 14" id="KW-0812">Transmembrane</keyword>
<keyword evidence="9 14" id="KW-1133">Transmembrane helix</keyword>
<evidence type="ECO:0000256" key="5">
    <source>
        <dbReference type="ARBA" id="ARBA00022491"/>
    </source>
</evidence>
<dbReference type="InterPro" id="IPR001633">
    <property type="entry name" value="EAL_dom"/>
</dbReference>
<comment type="similarity">
    <text evidence="2">Belongs to the YdiV family.</text>
</comment>
<dbReference type="GO" id="GO:0005886">
    <property type="term" value="C:plasma membrane"/>
    <property type="evidence" value="ECO:0007669"/>
    <property type="project" value="UniProtKB-SubCell"/>
</dbReference>
<accession>A0A1M5YA43</accession>
<keyword evidence="12" id="KW-0804">Transcription</keyword>